<proteinExistence type="predicted"/>
<accession>A0AA88XQH7</accession>
<evidence type="ECO:0000256" key="1">
    <source>
        <dbReference type="SAM" id="SignalP"/>
    </source>
</evidence>
<dbReference type="AlphaFoldDB" id="A0AA88XQH7"/>
<name>A0AA88XQH7_PINIB</name>
<feature type="signal peptide" evidence="1">
    <location>
        <begin position="1"/>
        <end position="15"/>
    </location>
</feature>
<dbReference type="Proteomes" id="UP001186944">
    <property type="component" value="Unassembled WGS sequence"/>
</dbReference>
<reference evidence="2" key="1">
    <citation type="submission" date="2019-08" db="EMBL/GenBank/DDBJ databases">
        <title>The improved chromosome-level genome for the pearl oyster Pinctada fucata martensii using PacBio sequencing and Hi-C.</title>
        <authorList>
            <person name="Zheng Z."/>
        </authorList>
    </citation>
    <scope>NUCLEOTIDE SEQUENCE</scope>
    <source>
        <strain evidence="2">ZZ-2019</strain>
        <tissue evidence="2">Adductor muscle</tissue>
    </source>
</reference>
<gene>
    <name evidence="2" type="ORF">FSP39_007171</name>
</gene>
<comment type="caution">
    <text evidence="2">The sequence shown here is derived from an EMBL/GenBank/DDBJ whole genome shotgun (WGS) entry which is preliminary data.</text>
</comment>
<protein>
    <submittedName>
        <fullName evidence="2">Uncharacterized protein</fullName>
    </submittedName>
</protein>
<sequence length="283" mass="32955">MKTFLVLCFVTCALAAHHHRTTQAPTTTPDPLTDHGHIYKLQNEVDTMNKKLEALTRQLMLQQLYVDEKTRSDGDSGVKQLRHNHDGTRAFMSDTHSMSSINSIHDHSNYKMTVGMGEVIAVLNGLEFRTRHNDYKLRMPSKSSHAYNAIEDLPFPPVPPSVLSQPNVSAQMEEMRNYFKAWKYQNYHYRDYRKYFKPVLCYMEGGWTTNTKTLDEPFQSDRHFVDAKSWFDLQEKIRLTSYTGGKSNLENFSYLPSVIMNVRNGTAEFAQWNYRIMCHPIQR</sequence>
<evidence type="ECO:0000313" key="3">
    <source>
        <dbReference type="Proteomes" id="UP001186944"/>
    </source>
</evidence>
<evidence type="ECO:0000313" key="2">
    <source>
        <dbReference type="EMBL" id="KAK3089864.1"/>
    </source>
</evidence>
<organism evidence="2 3">
    <name type="scientific">Pinctada imbricata</name>
    <name type="common">Atlantic pearl-oyster</name>
    <name type="synonym">Pinctada martensii</name>
    <dbReference type="NCBI Taxonomy" id="66713"/>
    <lineage>
        <taxon>Eukaryota</taxon>
        <taxon>Metazoa</taxon>
        <taxon>Spiralia</taxon>
        <taxon>Lophotrochozoa</taxon>
        <taxon>Mollusca</taxon>
        <taxon>Bivalvia</taxon>
        <taxon>Autobranchia</taxon>
        <taxon>Pteriomorphia</taxon>
        <taxon>Pterioida</taxon>
        <taxon>Pterioidea</taxon>
        <taxon>Pteriidae</taxon>
        <taxon>Pinctada</taxon>
    </lineage>
</organism>
<dbReference type="EMBL" id="VSWD01000010">
    <property type="protein sequence ID" value="KAK3089864.1"/>
    <property type="molecule type" value="Genomic_DNA"/>
</dbReference>
<keyword evidence="3" id="KW-1185">Reference proteome</keyword>
<keyword evidence="1" id="KW-0732">Signal</keyword>
<feature type="chain" id="PRO_5041738186" evidence="1">
    <location>
        <begin position="16"/>
        <end position="283"/>
    </location>
</feature>